<evidence type="ECO:0000256" key="3">
    <source>
        <dbReference type="SAM" id="MobiDB-lite"/>
    </source>
</evidence>
<keyword evidence="2" id="KW-0274">FAD</keyword>
<evidence type="ECO:0000313" key="6">
    <source>
        <dbReference type="Proteomes" id="UP001549691"/>
    </source>
</evidence>
<dbReference type="InterPro" id="IPR016169">
    <property type="entry name" value="FAD-bd_PCMH_sub2"/>
</dbReference>
<feature type="domain" description="FAD-binding PCMH-type" evidence="4">
    <location>
        <begin position="29"/>
        <end position="220"/>
    </location>
</feature>
<dbReference type="PROSITE" id="PS51387">
    <property type="entry name" value="FAD_PCMH"/>
    <property type="match status" value="1"/>
</dbReference>
<keyword evidence="6" id="KW-1185">Reference proteome</keyword>
<comment type="caution">
    <text evidence="5">The sequence shown here is derived from an EMBL/GenBank/DDBJ whole genome shotgun (WGS) entry which is preliminary data.</text>
</comment>
<sequence>MHNTFLEEIGRLGGTEVFDAQAAARDFGADTGASQIGFGGAIRVLDAAAIRLIVLAANRHRQALWPVSGGRNFGYGTARPAVEGTILLDLSALRAVTINVENATAEIQPGVTQADLEQAIAASGADLLVPTTGVGPNGNLLGNALDGGYGLTPVADHFSALAALDGFWGDGSPFRHVYADMDCADMAERWSCGTGPAWGGLLRQGNLGIVTRATLQLARVPEAVRILVLEWPSSAAFQADQAALSRLVEEIPGIGGVIAMNDYRILSTQADAPLASEARGEARMAYLDGQAQQRRIARWTAIATLYGSRAMVAGAARDIRRRLDGCRVWSFTPREVRWLDKLFGVLPQGFLPHIRRHLGSLVNALGTVQGRPIVAFLRIAYALEALPRELGLASDPARDGSGILWYAPLVPLNAASVARYETVMSEVLQRHGFDPLLALTTRSSRVLSATIPILFRRDDAIAAVRAKACYVDLVKAGLAQGWPPYRIGSDTMHLVHPPVDSVTAQLHTRLKLALDPVQVISPGRYTRHQDADAALRALQLDGVTASRSAQRQAVFAPVDSEFPPLDQTPDVDGRLN</sequence>
<dbReference type="InterPro" id="IPR036318">
    <property type="entry name" value="FAD-bd_PCMH-like_sf"/>
</dbReference>
<dbReference type="PANTHER" id="PTHR11748">
    <property type="entry name" value="D-LACTATE DEHYDROGENASE"/>
    <property type="match status" value="1"/>
</dbReference>
<dbReference type="Gene3D" id="3.30.465.10">
    <property type="match status" value="1"/>
</dbReference>
<dbReference type="InterPro" id="IPR016167">
    <property type="entry name" value="FAD-bd_PCMH_sub1"/>
</dbReference>
<dbReference type="InterPro" id="IPR016164">
    <property type="entry name" value="FAD-linked_Oxase-like_C"/>
</dbReference>
<dbReference type="Gene3D" id="3.40.462.10">
    <property type="entry name" value="FAD-linked oxidases, C-terminal domain"/>
    <property type="match status" value="1"/>
</dbReference>
<dbReference type="SUPFAM" id="SSF56176">
    <property type="entry name" value="FAD-binding/transporter-associated domain-like"/>
    <property type="match status" value="1"/>
</dbReference>
<proteinExistence type="predicted"/>
<keyword evidence="1" id="KW-0285">Flavoprotein</keyword>
<dbReference type="Pfam" id="PF01565">
    <property type="entry name" value="FAD_binding_4"/>
    <property type="match status" value="1"/>
</dbReference>
<dbReference type="InterPro" id="IPR016170">
    <property type="entry name" value="Cytok_DH_C_sf"/>
</dbReference>
<protein>
    <submittedName>
        <fullName evidence="5">FAD-binding protein</fullName>
    </submittedName>
</protein>
<dbReference type="Proteomes" id="UP001549691">
    <property type="component" value="Unassembled WGS sequence"/>
</dbReference>
<dbReference type="PANTHER" id="PTHR11748:SF114">
    <property type="entry name" value="ARYL-ALCOHOL OXIDASE VANILLYL-ALCOHOL OXIDASE (AFU_ORTHOLOGUE AFUA_3G09500)-RELATED"/>
    <property type="match status" value="1"/>
</dbReference>
<dbReference type="EMBL" id="JBEWZI010000008">
    <property type="protein sequence ID" value="MET7014453.1"/>
    <property type="molecule type" value="Genomic_DNA"/>
</dbReference>
<dbReference type="InterPro" id="IPR006094">
    <property type="entry name" value="Oxid_FAD_bind_N"/>
</dbReference>
<gene>
    <name evidence="5" type="ORF">ABXR19_09650</name>
</gene>
<evidence type="ECO:0000256" key="2">
    <source>
        <dbReference type="ARBA" id="ARBA00022827"/>
    </source>
</evidence>
<reference evidence="5 6" key="1">
    <citation type="submission" date="2024-07" db="EMBL/GenBank/DDBJ databases">
        <title>Uliginosibacterium flavum JJ3220;KACC:17644.</title>
        <authorList>
            <person name="Kim M.K."/>
        </authorList>
    </citation>
    <scope>NUCLEOTIDE SEQUENCE [LARGE SCALE GENOMIC DNA]</scope>
    <source>
        <strain evidence="5 6">KACC:17644</strain>
    </source>
</reference>
<dbReference type="SUPFAM" id="SSF55103">
    <property type="entry name" value="FAD-linked oxidases, C-terminal domain"/>
    <property type="match status" value="1"/>
</dbReference>
<evidence type="ECO:0000313" key="5">
    <source>
        <dbReference type="EMBL" id="MET7014453.1"/>
    </source>
</evidence>
<accession>A0ABV2TKM1</accession>
<evidence type="ECO:0000256" key="1">
    <source>
        <dbReference type="ARBA" id="ARBA00022630"/>
    </source>
</evidence>
<organism evidence="5 6">
    <name type="scientific">Uliginosibacterium flavum</name>
    <dbReference type="NCBI Taxonomy" id="1396831"/>
    <lineage>
        <taxon>Bacteria</taxon>
        <taxon>Pseudomonadati</taxon>
        <taxon>Pseudomonadota</taxon>
        <taxon>Betaproteobacteria</taxon>
        <taxon>Rhodocyclales</taxon>
        <taxon>Zoogloeaceae</taxon>
        <taxon>Uliginosibacterium</taxon>
    </lineage>
</organism>
<dbReference type="Gene3D" id="3.30.43.10">
    <property type="entry name" value="Uridine Diphospho-n-acetylenolpyruvylglucosamine Reductase, domain 2"/>
    <property type="match status" value="1"/>
</dbReference>
<dbReference type="InterPro" id="IPR016166">
    <property type="entry name" value="FAD-bd_PCMH"/>
</dbReference>
<name>A0ABV2TKM1_9RHOO</name>
<dbReference type="RefSeq" id="WP_354600914.1">
    <property type="nucleotide sequence ID" value="NZ_JBEWZI010000008.1"/>
</dbReference>
<evidence type="ECO:0000259" key="4">
    <source>
        <dbReference type="PROSITE" id="PS51387"/>
    </source>
</evidence>
<feature type="region of interest" description="Disordered" evidence="3">
    <location>
        <begin position="557"/>
        <end position="576"/>
    </location>
</feature>